<dbReference type="SFLD" id="SFLDS00029">
    <property type="entry name" value="Radical_SAM"/>
    <property type="match status" value="1"/>
</dbReference>
<dbReference type="STRING" id="1817867.A3F83_09515"/>
<dbReference type="GO" id="GO:0046872">
    <property type="term" value="F:metal ion binding"/>
    <property type="evidence" value="ECO:0007669"/>
    <property type="project" value="UniProtKB-KW"/>
</dbReference>
<comment type="caution">
    <text evidence="7">The sequence shown here is derived from an EMBL/GenBank/DDBJ whole genome shotgun (WGS) entry which is preliminary data.</text>
</comment>
<evidence type="ECO:0000313" key="8">
    <source>
        <dbReference type="Proteomes" id="UP000179129"/>
    </source>
</evidence>
<gene>
    <name evidence="7" type="ORF">A3F83_09515</name>
</gene>
<feature type="binding site" evidence="5">
    <location>
        <position position="83"/>
    </location>
    <ligand>
        <name>[4Fe-4S] cluster</name>
        <dbReference type="ChEBI" id="CHEBI:49883"/>
        <note>4Fe-4S-S-AdoMet</note>
    </ligand>
</feature>
<dbReference type="InterPro" id="IPR058240">
    <property type="entry name" value="rSAM_sf"/>
</dbReference>
<dbReference type="PANTHER" id="PTHR43075:SF1">
    <property type="entry name" value="FORMATE LYASE ACTIVATING ENZYME, PUTATIVE (AFU_ORTHOLOGUE AFUA_2G15630)-RELATED"/>
    <property type="match status" value="1"/>
</dbReference>
<dbReference type="Proteomes" id="UP000179129">
    <property type="component" value="Unassembled WGS sequence"/>
</dbReference>
<dbReference type="GO" id="GO:0051536">
    <property type="term" value="F:iron-sulfur cluster binding"/>
    <property type="evidence" value="ECO:0007669"/>
    <property type="project" value="UniProtKB-KW"/>
</dbReference>
<organism evidence="7 8">
    <name type="scientific">Candidatus Glassbacteria bacterium RIFCSPLOWO2_12_FULL_58_11</name>
    <dbReference type="NCBI Taxonomy" id="1817867"/>
    <lineage>
        <taxon>Bacteria</taxon>
        <taxon>Candidatus Glassiibacteriota</taxon>
    </lineage>
</organism>
<dbReference type="SUPFAM" id="SSF102114">
    <property type="entry name" value="Radical SAM enzymes"/>
    <property type="match status" value="1"/>
</dbReference>
<keyword evidence="2 5" id="KW-0479">Metal-binding</keyword>
<keyword evidence="4 5" id="KW-0411">Iron-sulfur</keyword>
<evidence type="ECO:0000256" key="3">
    <source>
        <dbReference type="ARBA" id="ARBA00023004"/>
    </source>
</evidence>
<sequence>MFRPSYVGPYQRGELEARAERAAALAAPCCLCPQRCRADRTSAKPGICGSPLEARVSSAFAHFGEEAVLVGCRGSGTIFFCGCSLRCNFCQNWEISHAPDSGQSLDSGELAALMLELQRSGCHNINLVTPTHYVHAILAALALAAAKGLEIPLVYNCGGYESLETLALLDGVVDIFMPDIKFYDDRTAARFLKASDYGSRTREALKAMHSQVGVLQTGPDGTAFRGLLVRHLVLPGGLAGTGQWAAWIARELSPDTYVNIMDQYRPCFAAAGDSQIGRRPGEAEFRRAVDEALAAGLSGRGFERLI</sequence>
<evidence type="ECO:0000256" key="5">
    <source>
        <dbReference type="PIRSR" id="PIRSR004869-50"/>
    </source>
</evidence>
<evidence type="ECO:0000256" key="2">
    <source>
        <dbReference type="ARBA" id="ARBA00022723"/>
    </source>
</evidence>
<accession>A0A1F5YYJ3</accession>
<comment type="cofactor">
    <cofactor evidence="5">
        <name>[4Fe-4S] cluster</name>
        <dbReference type="ChEBI" id="CHEBI:49883"/>
    </cofactor>
    <text evidence="5">Binds 1 [4Fe-4S] cluster. The cluster is coordinated with 3 cysteines and an exchangeable S-adenosyl-L-methionine.</text>
</comment>
<feature type="binding site" evidence="5">
    <location>
        <position position="90"/>
    </location>
    <ligand>
        <name>[4Fe-4S] cluster</name>
        <dbReference type="ChEBI" id="CHEBI:49883"/>
        <note>4Fe-4S-S-AdoMet</note>
    </ligand>
</feature>
<evidence type="ECO:0000313" key="7">
    <source>
        <dbReference type="EMBL" id="OGG05163.1"/>
    </source>
</evidence>
<proteinExistence type="predicted"/>
<evidence type="ECO:0000256" key="1">
    <source>
        <dbReference type="ARBA" id="ARBA00022691"/>
    </source>
</evidence>
<dbReference type="Gene3D" id="3.20.20.70">
    <property type="entry name" value="Aldolase class I"/>
    <property type="match status" value="1"/>
</dbReference>
<reference evidence="7 8" key="1">
    <citation type="journal article" date="2016" name="Nat. Commun.">
        <title>Thousands of microbial genomes shed light on interconnected biogeochemical processes in an aquifer system.</title>
        <authorList>
            <person name="Anantharaman K."/>
            <person name="Brown C.T."/>
            <person name="Hug L.A."/>
            <person name="Sharon I."/>
            <person name="Castelle C.J."/>
            <person name="Probst A.J."/>
            <person name="Thomas B.C."/>
            <person name="Singh A."/>
            <person name="Wilkins M.J."/>
            <person name="Karaoz U."/>
            <person name="Brodie E.L."/>
            <person name="Williams K.H."/>
            <person name="Hubbard S.S."/>
            <person name="Banfield J.F."/>
        </authorList>
    </citation>
    <scope>NUCLEOTIDE SEQUENCE [LARGE SCALE GENOMIC DNA]</scope>
</reference>
<dbReference type="PANTHER" id="PTHR43075">
    <property type="entry name" value="FORMATE LYASE ACTIVATING ENZYME, PUTATIVE (AFU_ORTHOLOGUE AFUA_2G15630)-RELATED"/>
    <property type="match status" value="1"/>
</dbReference>
<evidence type="ECO:0000256" key="4">
    <source>
        <dbReference type="ARBA" id="ARBA00023014"/>
    </source>
</evidence>
<dbReference type="InterPro" id="IPR016431">
    <property type="entry name" value="Pyrv-formate_lyase-activ_prd"/>
</dbReference>
<dbReference type="Pfam" id="PF04055">
    <property type="entry name" value="Radical_SAM"/>
    <property type="match status" value="1"/>
</dbReference>
<dbReference type="InterPro" id="IPR007197">
    <property type="entry name" value="rSAM"/>
</dbReference>
<dbReference type="PIRSF" id="PIRSF004869">
    <property type="entry name" value="PflX_prd"/>
    <property type="match status" value="1"/>
</dbReference>
<keyword evidence="1 5" id="KW-0949">S-adenosyl-L-methionine</keyword>
<keyword evidence="3 5" id="KW-0408">Iron</keyword>
<dbReference type="GO" id="GO:0003824">
    <property type="term" value="F:catalytic activity"/>
    <property type="evidence" value="ECO:0007669"/>
    <property type="project" value="InterPro"/>
</dbReference>
<dbReference type="AlphaFoldDB" id="A0A1F5YYJ3"/>
<feature type="binding site" evidence="5">
    <location>
        <position position="87"/>
    </location>
    <ligand>
        <name>[4Fe-4S] cluster</name>
        <dbReference type="ChEBI" id="CHEBI:49883"/>
        <note>4Fe-4S-S-AdoMet</note>
    </ligand>
</feature>
<dbReference type="InterPro" id="IPR013785">
    <property type="entry name" value="Aldolase_TIM"/>
</dbReference>
<name>A0A1F5YYJ3_9BACT</name>
<dbReference type="InterPro" id="IPR040085">
    <property type="entry name" value="MJ0674-like"/>
</dbReference>
<feature type="domain" description="Radical SAM core" evidence="6">
    <location>
        <begin position="78"/>
        <end position="208"/>
    </location>
</feature>
<dbReference type="SFLD" id="SFLDG01099">
    <property type="entry name" value="Uncharacterised_Radical_SAM_Su"/>
    <property type="match status" value="1"/>
</dbReference>
<evidence type="ECO:0000259" key="6">
    <source>
        <dbReference type="Pfam" id="PF04055"/>
    </source>
</evidence>
<protein>
    <recommendedName>
        <fullName evidence="6">Radical SAM core domain-containing protein</fullName>
    </recommendedName>
</protein>
<dbReference type="EMBL" id="MFIX01000084">
    <property type="protein sequence ID" value="OGG05163.1"/>
    <property type="molecule type" value="Genomic_DNA"/>
</dbReference>